<keyword evidence="4" id="KW-1185">Reference proteome</keyword>
<dbReference type="EMBL" id="CP137555">
    <property type="protein sequence ID" value="WOX05455.1"/>
    <property type="molecule type" value="Genomic_DNA"/>
</dbReference>
<dbReference type="KEGG" id="mpaf:R5R33_17205"/>
<dbReference type="AlphaFoldDB" id="A0AAU0MXW4"/>
<keyword evidence="2" id="KW-1133">Transmembrane helix</keyword>
<feature type="region of interest" description="Disordered" evidence="1">
    <location>
        <begin position="1"/>
        <end position="20"/>
    </location>
</feature>
<evidence type="ECO:0000256" key="2">
    <source>
        <dbReference type="SAM" id="Phobius"/>
    </source>
</evidence>
<keyword evidence="2" id="KW-0472">Membrane</keyword>
<name>A0AAU0MXW4_9GAMM</name>
<evidence type="ECO:0000313" key="3">
    <source>
        <dbReference type="EMBL" id="WOX05455.1"/>
    </source>
</evidence>
<dbReference type="Pfam" id="PF14316">
    <property type="entry name" value="DUF4381"/>
    <property type="match status" value="1"/>
</dbReference>
<organism evidence="3 4">
    <name type="scientific">Microbulbifer pacificus</name>
    <dbReference type="NCBI Taxonomy" id="407164"/>
    <lineage>
        <taxon>Bacteria</taxon>
        <taxon>Pseudomonadati</taxon>
        <taxon>Pseudomonadota</taxon>
        <taxon>Gammaproteobacteria</taxon>
        <taxon>Cellvibrionales</taxon>
        <taxon>Microbulbiferaceae</taxon>
        <taxon>Microbulbifer</taxon>
    </lineage>
</organism>
<protein>
    <submittedName>
        <fullName evidence="3">DUF4381 domain-containing protein</fullName>
    </submittedName>
</protein>
<accession>A0AAU0MXW4</accession>
<evidence type="ECO:0000256" key="1">
    <source>
        <dbReference type="SAM" id="MobiDB-lite"/>
    </source>
</evidence>
<keyword evidence="2" id="KW-0812">Transmembrane</keyword>
<sequence length="194" mass="21925">MRLLSLSLKQAAPQPPNPMTPEMQELLAQLRDIHEPAPIGWWPPAPGWWILAAVLIALTFAGMILYSRLRQKRRRNLYRAEGVRLLQALDLTAPRAIEDINLLLKRVAVVTFGRKAPGPLTGQSWIRFLESSSEVPLPENARRALLENLYSGADGDRQSLQSLRAFAIDWVRKHKKESERPALQQAPDKEAEVV</sequence>
<proteinExistence type="predicted"/>
<dbReference type="RefSeq" id="WP_318953927.1">
    <property type="nucleotide sequence ID" value="NZ_CP137555.1"/>
</dbReference>
<dbReference type="InterPro" id="IPR025489">
    <property type="entry name" value="DUF4381"/>
</dbReference>
<feature type="transmembrane region" description="Helical" evidence="2">
    <location>
        <begin position="48"/>
        <end position="69"/>
    </location>
</feature>
<evidence type="ECO:0000313" key="4">
    <source>
        <dbReference type="Proteomes" id="UP001302477"/>
    </source>
</evidence>
<reference evidence="3 4" key="1">
    <citation type="submission" date="2023-10" db="EMBL/GenBank/DDBJ databases">
        <title>Description of Microbulbifer bruguierae sp. nov., isolated from the sediments of mangrove plant Bruguiera sexangula and comparative genomic analyses of the genus Microbulbifer.</title>
        <authorList>
            <person name="Long M."/>
        </authorList>
    </citation>
    <scope>NUCLEOTIDE SEQUENCE [LARGE SCALE GENOMIC DNA]</scope>
    <source>
        <strain evidence="3 4">SPO729</strain>
    </source>
</reference>
<dbReference type="Proteomes" id="UP001302477">
    <property type="component" value="Chromosome"/>
</dbReference>
<gene>
    <name evidence="3" type="ORF">R5R33_17205</name>
</gene>